<evidence type="ECO:0000256" key="1">
    <source>
        <dbReference type="SAM" id="MobiDB-lite"/>
    </source>
</evidence>
<feature type="region of interest" description="Disordered" evidence="1">
    <location>
        <begin position="24"/>
        <end position="50"/>
    </location>
</feature>
<accession>A0A6A6X330</accession>
<organism evidence="2 3">
    <name type="scientific">Melanomma pulvis-pyrius CBS 109.77</name>
    <dbReference type="NCBI Taxonomy" id="1314802"/>
    <lineage>
        <taxon>Eukaryota</taxon>
        <taxon>Fungi</taxon>
        <taxon>Dikarya</taxon>
        <taxon>Ascomycota</taxon>
        <taxon>Pezizomycotina</taxon>
        <taxon>Dothideomycetes</taxon>
        <taxon>Pleosporomycetidae</taxon>
        <taxon>Pleosporales</taxon>
        <taxon>Melanommataceae</taxon>
        <taxon>Melanomma</taxon>
    </lineage>
</organism>
<keyword evidence="3" id="KW-1185">Reference proteome</keyword>
<name>A0A6A6X330_9PLEO</name>
<gene>
    <name evidence="2" type="ORF">K505DRAFT_76303</name>
</gene>
<dbReference type="AlphaFoldDB" id="A0A6A6X330"/>
<reference evidence="2" key="1">
    <citation type="journal article" date="2020" name="Stud. Mycol.">
        <title>101 Dothideomycetes genomes: a test case for predicting lifestyles and emergence of pathogens.</title>
        <authorList>
            <person name="Haridas S."/>
            <person name="Albert R."/>
            <person name="Binder M."/>
            <person name="Bloem J."/>
            <person name="Labutti K."/>
            <person name="Salamov A."/>
            <person name="Andreopoulos B."/>
            <person name="Baker S."/>
            <person name="Barry K."/>
            <person name="Bills G."/>
            <person name="Bluhm B."/>
            <person name="Cannon C."/>
            <person name="Castanera R."/>
            <person name="Culley D."/>
            <person name="Daum C."/>
            <person name="Ezra D."/>
            <person name="Gonzalez J."/>
            <person name="Henrissat B."/>
            <person name="Kuo A."/>
            <person name="Liang C."/>
            <person name="Lipzen A."/>
            <person name="Lutzoni F."/>
            <person name="Magnuson J."/>
            <person name="Mondo S."/>
            <person name="Nolan M."/>
            <person name="Ohm R."/>
            <person name="Pangilinan J."/>
            <person name="Park H.-J."/>
            <person name="Ramirez L."/>
            <person name="Alfaro M."/>
            <person name="Sun H."/>
            <person name="Tritt A."/>
            <person name="Yoshinaga Y."/>
            <person name="Zwiers L.-H."/>
            <person name="Turgeon B."/>
            <person name="Goodwin S."/>
            <person name="Spatafora J."/>
            <person name="Crous P."/>
            <person name="Grigoriev I."/>
        </authorList>
    </citation>
    <scope>NUCLEOTIDE SEQUENCE</scope>
    <source>
        <strain evidence="2">CBS 109.77</strain>
    </source>
</reference>
<feature type="region of interest" description="Disordered" evidence="1">
    <location>
        <begin position="98"/>
        <end position="141"/>
    </location>
</feature>
<protein>
    <submittedName>
        <fullName evidence="2">Uncharacterized protein</fullName>
    </submittedName>
</protein>
<evidence type="ECO:0000313" key="3">
    <source>
        <dbReference type="Proteomes" id="UP000799757"/>
    </source>
</evidence>
<dbReference type="EMBL" id="MU002057">
    <property type="protein sequence ID" value="KAF2790752.1"/>
    <property type="molecule type" value="Genomic_DNA"/>
</dbReference>
<dbReference type="Proteomes" id="UP000799757">
    <property type="component" value="Unassembled WGS sequence"/>
</dbReference>
<proteinExistence type="predicted"/>
<evidence type="ECO:0000313" key="2">
    <source>
        <dbReference type="EMBL" id="KAF2790752.1"/>
    </source>
</evidence>
<sequence length="141" mass="15537">MHTRSASEIHPPLEHFASNLRPLQRASPSSAYPPPTVMLVPSRSHDQRSQVTGDVVYLRGYLSGSSSSSFTPSNHPWKSAFLRSDSPSITRLPSKPIHWHTTTSNQSIPSHPVPSHFTPHSSCIPIPPPIDPVTQQHSRAQ</sequence>
<feature type="compositionally biased region" description="Polar residues" evidence="1">
    <location>
        <begin position="100"/>
        <end position="109"/>
    </location>
</feature>